<evidence type="ECO:0000259" key="1">
    <source>
        <dbReference type="Pfam" id="PF03478"/>
    </source>
</evidence>
<evidence type="ECO:0000313" key="2">
    <source>
        <dbReference type="EMBL" id="SPT19414.1"/>
    </source>
</evidence>
<dbReference type="AlphaFoldDB" id="A0A7H4LLC6"/>
<dbReference type="InterPro" id="IPR005174">
    <property type="entry name" value="KIB1-4_b-propeller"/>
</dbReference>
<gene>
    <name evidence="2" type="ORF">CAMPLR22A2D_LOCUS4029</name>
</gene>
<protein>
    <recommendedName>
        <fullName evidence="1">KIB1-4 beta-propeller domain-containing protein</fullName>
    </recommendedName>
</protein>
<dbReference type="EMBL" id="LS480641">
    <property type="protein sequence ID" value="SPT19414.1"/>
    <property type="molecule type" value="Genomic_DNA"/>
</dbReference>
<dbReference type="Pfam" id="PF03478">
    <property type="entry name" value="Beta-prop_KIB1-4"/>
    <property type="match status" value="1"/>
</dbReference>
<accession>A0A7H4LLC6</accession>
<evidence type="ECO:0000313" key="3">
    <source>
        <dbReference type="Proteomes" id="UP000280104"/>
    </source>
</evidence>
<dbReference type="Proteomes" id="UP000280104">
    <property type="component" value="Chromosome II"/>
</dbReference>
<proteinExistence type="predicted"/>
<sequence>MPPDLQKRRVTQHNDRRVASINPLDCDPIPVTLNYINGMYWVGMNTSWMVLVDGYGSWMLVEVYTRRLIPLPTINTALLWHRGPEYSESYSSQHDTKFDLLKVVICQVPTRSANYKDFRLIAFFNRGLAYLTGHCDKWINLHVHRRIIHPPWFSDAIEHKGFTYAVDSFYGWTYCWPTPVIATNGCYSSRLVSLPFLIPEPFKEKRHGSCRWFLARSDDGERLMIVRTYRTCCFAEYNHSHCKVFE</sequence>
<feature type="domain" description="KIB1-4 beta-propeller" evidence="1">
    <location>
        <begin position="35"/>
        <end position="245"/>
    </location>
</feature>
<name>A0A7H4LLC6_WHEAT</name>
<reference evidence="2 3" key="1">
    <citation type="submission" date="2018-05" db="EMBL/GenBank/DDBJ databases">
        <authorList>
            <person name="Thind KAUR A."/>
        </authorList>
    </citation>
    <scope>NUCLEOTIDE SEQUENCE [LARGE SCALE GENOMIC DNA]</scope>
</reference>
<organism evidence="2 3">
    <name type="scientific">Triticum aestivum</name>
    <name type="common">Wheat</name>
    <dbReference type="NCBI Taxonomy" id="4565"/>
    <lineage>
        <taxon>Eukaryota</taxon>
        <taxon>Viridiplantae</taxon>
        <taxon>Streptophyta</taxon>
        <taxon>Embryophyta</taxon>
        <taxon>Tracheophyta</taxon>
        <taxon>Spermatophyta</taxon>
        <taxon>Magnoliopsida</taxon>
        <taxon>Liliopsida</taxon>
        <taxon>Poales</taxon>
        <taxon>Poaceae</taxon>
        <taxon>BOP clade</taxon>
        <taxon>Pooideae</taxon>
        <taxon>Triticodae</taxon>
        <taxon>Triticeae</taxon>
        <taxon>Triticinae</taxon>
        <taxon>Triticum</taxon>
    </lineage>
</organism>